<dbReference type="RefSeq" id="WP_326504976.1">
    <property type="nucleotide sequence ID" value="NZ_JAWIIV010000002.1"/>
</dbReference>
<gene>
    <name evidence="2" type="ORF">RY831_03615</name>
</gene>
<evidence type="ECO:0000313" key="3">
    <source>
        <dbReference type="Proteomes" id="UP001352263"/>
    </source>
</evidence>
<comment type="caution">
    <text evidence="2">The sequence shown here is derived from an EMBL/GenBank/DDBJ whole genome shotgun (WGS) entry which is preliminary data.</text>
</comment>
<name>A0ABU6J3M1_9BURK</name>
<dbReference type="EMBL" id="JAWIIV010000002">
    <property type="protein sequence ID" value="MEC4718222.1"/>
    <property type="molecule type" value="Genomic_DNA"/>
</dbReference>
<evidence type="ECO:0000256" key="1">
    <source>
        <dbReference type="SAM" id="MobiDB-lite"/>
    </source>
</evidence>
<accession>A0ABU6J3M1</accession>
<proteinExistence type="predicted"/>
<keyword evidence="3" id="KW-1185">Reference proteome</keyword>
<feature type="region of interest" description="Disordered" evidence="1">
    <location>
        <begin position="42"/>
        <end position="63"/>
    </location>
</feature>
<organism evidence="2 3">
    <name type="scientific">Noviherbaspirillum album</name>
    <dbReference type="NCBI Taxonomy" id="3080276"/>
    <lineage>
        <taxon>Bacteria</taxon>
        <taxon>Pseudomonadati</taxon>
        <taxon>Pseudomonadota</taxon>
        <taxon>Betaproteobacteria</taxon>
        <taxon>Burkholderiales</taxon>
        <taxon>Oxalobacteraceae</taxon>
        <taxon>Noviherbaspirillum</taxon>
    </lineage>
</organism>
<dbReference type="Proteomes" id="UP001352263">
    <property type="component" value="Unassembled WGS sequence"/>
</dbReference>
<sequence>MNINVPSGRDGVHVYVLNKPEHGTEAISPDTDVRYLIVRERPSGSESWSEVVEPDSEENKHER</sequence>
<evidence type="ECO:0000313" key="2">
    <source>
        <dbReference type="EMBL" id="MEC4718222.1"/>
    </source>
</evidence>
<protein>
    <submittedName>
        <fullName evidence="2">Uncharacterized protein</fullName>
    </submittedName>
</protein>
<reference evidence="2 3" key="1">
    <citation type="submission" date="2023-10" db="EMBL/GenBank/DDBJ databases">
        <title>Noviherbaspirillum sp. CPCC 100848 genome assembly.</title>
        <authorList>
            <person name="Li X.Y."/>
            <person name="Fang X.M."/>
        </authorList>
    </citation>
    <scope>NUCLEOTIDE SEQUENCE [LARGE SCALE GENOMIC DNA]</scope>
    <source>
        <strain evidence="2 3">CPCC 100848</strain>
    </source>
</reference>